<keyword evidence="11" id="KW-1133">Transmembrane helix</keyword>
<evidence type="ECO:0000256" key="12">
    <source>
        <dbReference type="SAM" id="SignalP"/>
    </source>
</evidence>
<evidence type="ECO:0000256" key="9">
    <source>
        <dbReference type="PROSITE-ProRule" id="PRU00076"/>
    </source>
</evidence>
<keyword evidence="11" id="KW-0812">Transmembrane</keyword>
<dbReference type="CDD" id="cd00054">
    <property type="entry name" value="EGF_CA"/>
    <property type="match status" value="1"/>
</dbReference>
<proteinExistence type="predicted"/>
<dbReference type="OMA" id="LICYITV"/>
<dbReference type="AlphaFoldDB" id="A0A401P5U9"/>
<dbReference type="PROSITE" id="PS50026">
    <property type="entry name" value="EGF_3"/>
    <property type="match status" value="1"/>
</dbReference>
<dbReference type="InterPro" id="IPR000152">
    <property type="entry name" value="EGF-type_Asp/Asn_hydroxyl_site"/>
</dbReference>
<dbReference type="Proteomes" id="UP000288216">
    <property type="component" value="Unassembled WGS sequence"/>
</dbReference>
<evidence type="ECO:0000259" key="13">
    <source>
        <dbReference type="PROSITE" id="PS50024"/>
    </source>
</evidence>
<evidence type="ECO:0000256" key="1">
    <source>
        <dbReference type="ARBA" id="ARBA00004236"/>
    </source>
</evidence>
<dbReference type="InterPro" id="IPR000082">
    <property type="entry name" value="SEA_dom"/>
</dbReference>
<feature type="domain" description="SEA" evidence="13">
    <location>
        <begin position="306"/>
        <end position="422"/>
    </location>
</feature>
<keyword evidence="8" id="KW-0325">Glycoprotein</keyword>
<dbReference type="GO" id="GO:0005509">
    <property type="term" value="F:calcium ion binding"/>
    <property type="evidence" value="ECO:0007669"/>
    <property type="project" value="InterPro"/>
</dbReference>
<evidence type="ECO:0000256" key="4">
    <source>
        <dbReference type="ARBA" id="ARBA00022729"/>
    </source>
</evidence>
<keyword evidence="3 9" id="KW-0245">EGF-like domain</keyword>
<evidence type="ECO:0000256" key="8">
    <source>
        <dbReference type="ARBA" id="ARBA00023180"/>
    </source>
</evidence>
<feature type="domain" description="EGF-like" evidence="14">
    <location>
        <begin position="267"/>
        <end position="305"/>
    </location>
</feature>
<comment type="caution">
    <text evidence="9">Lacks conserved residue(s) required for the propagation of feature annotation.</text>
</comment>
<dbReference type="PANTHER" id="PTHR24037:SF10">
    <property type="entry name" value="MUCIN-13"/>
    <property type="match status" value="1"/>
</dbReference>
<keyword evidence="4 12" id="KW-0732">Signal</keyword>
<dbReference type="Gene3D" id="3.30.70.960">
    <property type="entry name" value="SEA domain"/>
    <property type="match status" value="1"/>
</dbReference>
<feature type="compositionally biased region" description="Polar residues" evidence="10">
    <location>
        <begin position="551"/>
        <end position="560"/>
    </location>
</feature>
<dbReference type="OrthoDB" id="8938333at2759"/>
<feature type="transmembrane region" description="Helical" evidence="11">
    <location>
        <begin position="482"/>
        <end position="505"/>
    </location>
</feature>
<dbReference type="InterPro" id="IPR036364">
    <property type="entry name" value="SEA_dom_sf"/>
</dbReference>
<name>A0A401P5U9_SCYTO</name>
<dbReference type="STRING" id="75743.A0A401P5U9"/>
<evidence type="ECO:0000313" key="16">
    <source>
        <dbReference type="Proteomes" id="UP000288216"/>
    </source>
</evidence>
<dbReference type="InterPro" id="IPR001881">
    <property type="entry name" value="EGF-like_Ca-bd_dom"/>
</dbReference>
<dbReference type="GO" id="GO:0005886">
    <property type="term" value="C:plasma membrane"/>
    <property type="evidence" value="ECO:0007669"/>
    <property type="project" value="UniProtKB-SubCell"/>
</dbReference>
<dbReference type="SUPFAM" id="SSF82671">
    <property type="entry name" value="SEA domain"/>
    <property type="match status" value="1"/>
</dbReference>
<comment type="subcellular location">
    <subcellularLocation>
        <location evidence="1">Cell membrane</location>
    </subcellularLocation>
</comment>
<dbReference type="PROSITE" id="PS50024">
    <property type="entry name" value="SEA"/>
    <property type="match status" value="1"/>
</dbReference>
<keyword evidence="6 11" id="KW-0472">Membrane</keyword>
<evidence type="ECO:0000259" key="14">
    <source>
        <dbReference type="PROSITE" id="PS50026"/>
    </source>
</evidence>
<keyword evidence="2" id="KW-1003">Cell membrane</keyword>
<dbReference type="SMART" id="SM00179">
    <property type="entry name" value="EGF_CA"/>
    <property type="match status" value="1"/>
</dbReference>
<feature type="region of interest" description="Disordered" evidence="10">
    <location>
        <begin position="196"/>
        <end position="219"/>
    </location>
</feature>
<keyword evidence="7" id="KW-1015">Disulfide bond</keyword>
<feature type="compositionally biased region" description="Basic and acidic residues" evidence="10">
    <location>
        <begin position="561"/>
        <end position="576"/>
    </location>
</feature>
<dbReference type="SUPFAM" id="SSF57196">
    <property type="entry name" value="EGF/Laminin"/>
    <property type="match status" value="1"/>
</dbReference>
<dbReference type="PROSITE" id="PS00010">
    <property type="entry name" value="ASX_HYDROXYL"/>
    <property type="match status" value="1"/>
</dbReference>
<dbReference type="Gene3D" id="2.10.25.10">
    <property type="entry name" value="Laminin"/>
    <property type="match status" value="1"/>
</dbReference>
<dbReference type="PANTHER" id="PTHR24037">
    <property type="entry name" value="HEART DEVELOPMENT PROTEIN WITH EGF-LIKE DOMAINS 1"/>
    <property type="match status" value="1"/>
</dbReference>
<dbReference type="Pfam" id="PF01390">
    <property type="entry name" value="SEA"/>
    <property type="match status" value="1"/>
</dbReference>
<feature type="chain" id="PRO_5019085471" description="SEA domain-containing protein" evidence="12">
    <location>
        <begin position="25"/>
        <end position="609"/>
    </location>
</feature>
<dbReference type="EMBL" id="BFAA01000185">
    <property type="protein sequence ID" value="GCB68531.1"/>
    <property type="molecule type" value="Genomic_DNA"/>
</dbReference>
<feature type="compositionally biased region" description="Low complexity" evidence="10">
    <location>
        <begin position="203"/>
        <end position="219"/>
    </location>
</feature>
<evidence type="ECO:0000256" key="6">
    <source>
        <dbReference type="ARBA" id="ARBA00023136"/>
    </source>
</evidence>
<evidence type="ECO:0000256" key="2">
    <source>
        <dbReference type="ARBA" id="ARBA00022475"/>
    </source>
</evidence>
<evidence type="ECO:0000313" key="15">
    <source>
        <dbReference type="EMBL" id="GCB68531.1"/>
    </source>
</evidence>
<protein>
    <recommendedName>
        <fullName evidence="17">SEA domain-containing protein</fullName>
    </recommendedName>
</protein>
<feature type="region of interest" description="Disordered" evidence="10">
    <location>
        <begin position="63"/>
        <end position="84"/>
    </location>
</feature>
<feature type="region of interest" description="Disordered" evidence="10">
    <location>
        <begin position="551"/>
        <end position="576"/>
    </location>
</feature>
<gene>
    <name evidence="15" type="ORF">scyTo_0000898</name>
</gene>
<dbReference type="SMART" id="SM00181">
    <property type="entry name" value="EGF"/>
    <property type="match status" value="2"/>
</dbReference>
<evidence type="ECO:0000256" key="11">
    <source>
        <dbReference type="SAM" id="Phobius"/>
    </source>
</evidence>
<evidence type="ECO:0000256" key="10">
    <source>
        <dbReference type="SAM" id="MobiDB-lite"/>
    </source>
</evidence>
<sequence length="609" mass="64998">MAMIIHGVSLICLLSLICYITVRAENSSNATTERANTTELTPVTTMLSSNSTAVGGLQTLQTSEQNVLNESTTSTTSGPEGNSMSSTVMISNTSLSTSTPAISMPSVTSSSTEKNASTTEMQTALSNATLITTGSPVTATLPETPQMVATTEMPTNTTSNFTQTATLDHTTIAPTPQNASTSIPATSGDVNVTVSTGGSTNETSAVVTPNVPSTSTSSTIETSINATVSVTATIPMNATNEAMTHSTEVSNSTWSTAQSPKTSATPAADHCVTAVCPPSSKCVNLFMSYKCQCPLGFSDVTAGCQAVRIFPGILHLQNATFTDDLKEIYSKAFYEMATKTENEMKGFFKDNNDYFKSVVRKFTKGSVNAFVDNVFAVSSTATKESVSTTIRNGIERCTSCDLVSRADTFNVGSICSLNPCDNSTSQCKANNGIATCNCMPGYFKFLPSDRSCKACLSGFKFENGTCVKCPFGYGGFNCDKSYLLVVVVVSCVLGGIILLLLLALITTCLRSKSGSCSSSSGSHDYVMWPKSEMPKIPRATMHWDGNQLEMQENGSTSSLNDIHRDGRRTPEKNDDLKTFKGKQQSRYTYLCQGQENPYYVSDEKKPEFL</sequence>
<keyword evidence="5" id="KW-0677">Repeat</keyword>
<evidence type="ECO:0000256" key="5">
    <source>
        <dbReference type="ARBA" id="ARBA00022737"/>
    </source>
</evidence>
<evidence type="ECO:0008006" key="17">
    <source>
        <dbReference type="Google" id="ProtNLM"/>
    </source>
</evidence>
<evidence type="ECO:0000256" key="3">
    <source>
        <dbReference type="ARBA" id="ARBA00022536"/>
    </source>
</evidence>
<evidence type="ECO:0000256" key="7">
    <source>
        <dbReference type="ARBA" id="ARBA00023157"/>
    </source>
</evidence>
<dbReference type="PROSITE" id="PS01186">
    <property type="entry name" value="EGF_2"/>
    <property type="match status" value="1"/>
</dbReference>
<keyword evidence="16" id="KW-1185">Reference proteome</keyword>
<dbReference type="InterPro" id="IPR000742">
    <property type="entry name" value="EGF"/>
</dbReference>
<comment type="caution">
    <text evidence="15">The sequence shown here is derived from an EMBL/GenBank/DDBJ whole genome shotgun (WGS) entry which is preliminary data.</text>
</comment>
<feature type="signal peptide" evidence="12">
    <location>
        <begin position="1"/>
        <end position="24"/>
    </location>
</feature>
<accession>A0A401P5U9</accession>
<reference evidence="15 16" key="1">
    <citation type="journal article" date="2018" name="Nat. Ecol. Evol.">
        <title>Shark genomes provide insights into elasmobranch evolution and the origin of vertebrates.</title>
        <authorList>
            <person name="Hara Y"/>
            <person name="Yamaguchi K"/>
            <person name="Onimaru K"/>
            <person name="Kadota M"/>
            <person name="Koyanagi M"/>
            <person name="Keeley SD"/>
            <person name="Tatsumi K"/>
            <person name="Tanaka K"/>
            <person name="Motone F"/>
            <person name="Kageyama Y"/>
            <person name="Nozu R"/>
            <person name="Adachi N"/>
            <person name="Nishimura O"/>
            <person name="Nakagawa R"/>
            <person name="Tanegashima C"/>
            <person name="Kiyatake I"/>
            <person name="Matsumoto R"/>
            <person name="Murakumo K"/>
            <person name="Nishida K"/>
            <person name="Terakita A"/>
            <person name="Kuratani S"/>
            <person name="Sato K"/>
            <person name="Hyodo S Kuraku.S."/>
        </authorList>
    </citation>
    <scope>NUCLEOTIDE SEQUENCE [LARGE SCALE GENOMIC DNA]</scope>
</reference>
<organism evidence="15 16">
    <name type="scientific">Scyliorhinus torazame</name>
    <name type="common">Cloudy catshark</name>
    <name type="synonym">Catulus torazame</name>
    <dbReference type="NCBI Taxonomy" id="75743"/>
    <lineage>
        <taxon>Eukaryota</taxon>
        <taxon>Metazoa</taxon>
        <taxon>Chordata</taxon>
        <taxon>Craniata</taxon>
        <taxon>Vertebrata</taxon>
        <taxon>Chondrichthyes</taxon>
        <taxon>Elasmobranchii</taxon>
        <taxon>Galeomorphii</taxon>
        <taxon>Galeoidea</taxon>
        <taxon>Carcharhiniformes</taxon>
        <taxon>Scyliorhinidae</taxon>
        <taxon>Scyliorhinus</taxon>
    </lineage>
</organism>